<evidence type="ECO:0000256" key="1">
    <source>
        <dbReference type="SAM" id="MobiDB-lite"/>
    </source>
</evidence>
<accession>A0ABQ7J7I0</accession>
<organism evidence="2 3">
    <name type="scientific">Cardiosporidium cionae</name>
    <dbReference type="NCBI Taxonomy" id="476202"/>
    <lineage>
        <taxon>Eukaryota</taxon>
        <taxon>Sar</taxon>
        <taxon>Alveolata</taxon>
        <taxon>Apicomplexa</taxon>
        <taxon>Aconoidasida</taxon>
        <taxon>Nephromycida</taxon>
        <taxon>Cardiosporidium</taxon>
    </lineage>
</organism>
<dbReference type="PANTHER" id="PTHR10257:SF3">
    <property type="entry name" value="SERINE_THREONINE-PROTEIN PHOSPHATASE 2A 56 KDA REGULATORY SUBUNIT GAMMA ISOFORM"/>
    <property type="match status" value="1"/>
</dbReference>
<feature type="compositionally biased region" description="Basic and acidic residues" evidence="1">
    <location>
        <begin position="47"/>
        <end position="61"/>
    </location>
</feature>
<dbReference type="EMBL" id="JADAQX010000542">
    <property type="protein sequence ID" value="KAF8819941.1"/>
    <property type="molecule type" value="Genomic_DNA"/>
</dbReference>
<dbReference type="InterPro" id="IPR011989">
    <property type="entry name" value="ARM-like"/>
</dbReference>
<dbReference type="InterPro" id="IPR002554">
    <property type="entry name" value="PP2A_B56"/>
</dbReference>
<dbReference type="Pfam" id="PF01603">
    <property type="entry name" value="B56"/>
    <property type="match status" value="1"/>
</dbReference>
<comment type="caution">
    <text evidence="2">The sequence shown here is derived from an EMBL/GenBank/DDBJ whole genome shotgun (WGS) entry which is preliminary data.</text>
</comment>
<dbReference type="InterPro" id="IPR016024">
    <property type="entry name" value="ARM-type_fold"/>
</dbReference>
<feature type="region of interest" description="Disordered" evidence="1">
    <location>
        <begin position="100"/>
        <end position="123"/>
    </location>
</feature>
<feature type="compositionally biased region" description="Polar residues" evidence="1">
    <location>
        <begin position="30"/>
        <end position="46"/>
    </location>
</feature>
<name>A0ABQ7J7I0_9APIC</name>
<dbReference type="PANTHER" id="PTHR10257">
    <property type="entry name" value="SERINE/THREONINE PROTEIN PHOSPHATASE 2A PP2A REGULATORY SUBUNIT B"/>
    <property type="match status" value="1"/>
</dbReference>
<dbReference type="SUPFAM" id="SSF48371">
    <property type="entry name" value="ARM repeat"/>
    <property type="match status" value="1"/>
</dbReference>
<keyword evidence="3" id="KW-1185">Reference proteome</keyword>
<feature type="compositionally biased region" description="Basic and acidic residues" evidence="1">
    <location>
        <begin position="100"/>
        <end position="109"/>
    </location>
</feature>
<protein>
    <submittedName>
        <fullName evidence="2">Protein phosphatase 2a regulatory b subunit (B56 family) protein</fullName>
    </submittedName>
</protein>
<reference evidence="2 3" key="1">
    <citation type="journal article" date="2020" name="bioRxiv">
        <title>Metabolic contributions of an alphaproteobacterial endosymbiont in the apicomplexan Cardiosporidium cionae.</title>
        <authorList>
            <person name="Hunter E.S."/>
            <person name="Paight C.J."/>
            <person name="Lane C.E."/>
        </authorList>
    </citation>
    <scope>NUCLEOTIDE SEQUENCE [LARGE SCALE GENOMIC DNA]</scope>
    <source>
        <strain evidence="2">ESH_2018</strain>
    </source>
</reference>
<evidence type="ECO:0000313" key="2">
    <source>
        <dbReference type="EMBL" id="KAF8819941.1"/>
    </source>
</evidence>
<feature type="region of interest" description="Disordered" evidence="1">
    <location>
        <begin position="1"/>
        <end position="88"/>
    </location>
</feature>
<dbReference type="Gene3D" id="1.25.10.10">
    <property type="entry name" value="Leucine-rich Repeat Variant"/>
    <property type="match status" value="1"/>
</dbReference>
<gene>
    <name evidence="2" type="ORF">IE077_003781</name>
</gene>
<dbReference type="Proteomes" id="UP000823046">
    <property type="component" value="Unassembled WGS sequence"/>
</dbReference>
<proteinExistence type="predicted"/>
<sequence length="301" mass="34504">MRLLDSFRRRNSQGEKSITQEVRDPPPVTSFRTSEALSTHETPVSTTREKTSHSRNPKKDASSVAKPRRKCNTTPAIPPKFPSSNQWIDESETYPISKQHSLELPREENAASEGKVPEDSTLSPLDIISPNLSTLSSSITVRPPTFHILADLEGEEFHEAILHNLKSCCYDSKTLPSGYTILFNRNKEGNLKELHQLFLVDRSCYEEAIIDEVFAMIKANLFRTLTPSTLRISLSFSELNDDENILDEKEEWYYLQYIYGILLLILNSGDIPSTLLQNWVNEAFLLKVYLYNRILIYEIEF</sequence>
<evidence type="ECO:0000313" key="3">
    <source>
        <dbReference type="Proteomes" id="UP000823046"/>
    </source>
</evidence>